<gene>
    <name evidence="1" type="ORF">J4Q44_G00309350</name>
</gene>
<comment type="caution">
    <text evidence="1">The sequence shown here is derived from an EMBL/GenBank/DDBJ whole genome shotgun (WGS) entry which is preliminary data.</text>
</comment>
<keyword evidence="2" id="KW-1185">Reference proteome</keyword>
<evidence type="ECO:0000313" key="2">
    <source>
        <dbReference type="Proteomes" id="UP001356427"/>
    </source>
</evidence>
<proteinExistence type="predicted"/>
<protein>
    <submittedName>
        <fullName evidence="1">Uncharacterized protein</fullName>
    </submittedName>
</protein>
<dbReference type="AlphaFoldDB" id="A0AAN8L6T7"/>
<evidence type="ECO:0000313" key="1">
    <source>
        <dbReference type="EMBL" id="KAK6299425.1"/>
    </source>
</evidence>
<dbReference type="EMBL" id="JAGTTL010000029">
    <property type="protein sequence ID" value="KAK6299425.1"/>
    <property type="molecule type" value="Genomic_DNA"/>
</dbReference>
<feature type="non-terminal residue" evidence="1">
    <location>
        <position position="1"/>
    </location>
</feature>
<name>A0AAN8L6T7_9TELE</name>
<dbReference type="Proteomes" id="UP001356427">
    <property type="component" value="Unassembled WGS sequence"/>
</dbReference>
<organism evidence="1 2">
    <name type="scientific">Coregonus suidteri</name>
    <dbReference type="NCBI Taxonomy" id="861788"/>
    <lineage>
        <taxon>Eukaryota</taxon>
        <taxon>Metazoa</taxon>
        <taxon>Chordata</taxon>
        <taxon>Craniata</taxon>
        <taxon>Vertebrata</taxon>
        <taxon>Euteleostomi</taxon>
        <taxon>Actinopterygii</taxon>
        <taxon>Neopterygii</taxon>
        <taxon>Teleostei</taxon>
        <taxon>Protacanthopterygii</taxon>
        <taxon>Salmoniformes</taxon>
        <taxon>Salmonidae</taxon>
        <taxon>Coregoninae</taxon>
        <taxon>Coregonus</taxon>
    </lineage>
</organism>
<reference evidence="1 2" key="1">
    <citation type="submission" date="2021-04" db="EMBL/GenBank/DDBJ databases">
        <authorList>
            <person name="De Guttry C."/>
            <person name="Zahm M."/>
            <person name="Klopp C."/>
            <person name="Cabau C."/>
            <person name="Louis A."/>
            <person name="Berthelot C."/>
            <person name="Parey E."/>
            <person name="Roest Crollius H."/>
            <person name="Montfort J."/>
            <person name="Robinson-Rechavi M."/>
            <person name="Bucao C."/>
            <person name="Bouchez O."/>
            <person name="Gislard M."/>
            <person name="Lluch J."/>
            <person name="Milhes M."/>
            <person name="Lampietro C."/>
            <person name="Lopez Roques C."/>
            <person name="Donnadieu C."/>
            <person name="Braasch I."/>
            <person name="Desvignes T."/>
            <person name="Postlethwait J."/>
            <person name="Bobe J."/>
            <person name="Wedekind C."/>
            <person name="Guiguen Y."/>
        </authorList>
    </citation>
    <scope>NUCLEOTIDE SEQUENCE [LARGE SCALE GENOMIC DNA]</scope>
    <source>
        <strain evidence="1">Cs_M1</strain>
        <tissue evidence="1">Blood</tissue>
    </source>
</reference>
<sequence length="96" mass="9703">RPGVILGSIHRPGVSLGSIHRPGVSLGSIHRPGVWSVFVCVSSHSGPVSVSSSSDTDDSLSSAINEPSSFIVTNGRSLLGLTNGVLSLLPVANGDS</sequence>
<accession>A0AAN8L6T7</accession>